<keyword evidence="4 9" id="KW-0997">Cell inner membrane</keyword>
<accession>A0A561C1J5</accession>
<evidence type="ECO:0000313" key="13">
    <source>
        <dbReference type="Proteomes" id="UP000319722"/>
    </source>
</evidence>
<dbReference type="GO" id="GO:0022857">
    <property type="term" value="F:transmembrane transporter activity"/>
    <property type="evidence" value="ECO:0007669"/>
    <property type="project" value="UniProtKB-UniRule"/>
</dbReference>
<evidence type="ECO:0000256" key="3">
    <source>
        <dbReference type="ARBA" id="ARBA00022475"/>
    </source>
</evidence>
<name>A0A561C1J5_9BURK</name>
<evidence type="ECO:0000259" key="11">
    <source>
        <dbReference type="Pfam" id="PF04290"/>
    </source>
</evidence>
<feature type="transmembrane region" description="Helical" evidence="9">
    <location>
        <begin position="127"/>
        <end position="145"/>
    </location>
</feature>
<keyword evidence="7 9" id="KW-0472">Membrane</keyword>
<organism evidence="12 13">
    <name type="scientific">Variovorax beijingensis</name>
    <dbReference type="NCBI Taxonomy" id="2496117"/>
    <lineage>
        <taxon>Bacteria</taxon>
        <taxon>Pseudomonadati</taxon>
        <taxon>Pseudomonadota</taxon>
        <taxon>Betaproteobacteria</taxon>
        <taxon>Burkholderiales</taxon>
        <taxon>Comamonadaceae</taxon>
        <taxon>Variovorax</taxon>
    </lineage>
</organism>
<evidence type="ECO:0000256" key="7">
    <source>
        <dbReference type="ARBA" id="ARBA00023136"/>
    </source>
</evidence>
<dbReference type="EMBL" id="VIVL01000006">
    <property type="protein sequence ID" value="TWD84934.1"/>
    <property type="molecule type" value="Genomic_DNA"/>
</dbReference>
<feature type="transmembrane region" description="Helical" evidence="9">
    <location>
        <begin position="86"/>
        <end position="107"/>
    </location>
</feature>
<keyword evidence="3" id="KW-1003">Cell membrane</keyword>
<dbReference type="Pfam" id="PF04290">
    <property type="entry name" value="DctQ"/>
    <property type="match status" value="1"/>
</dbReference>
<keyword evidence="5 9" id="KW-0812">Transmembrane</keyword>
<evidence type="ECO:0000256" key="4">
    <source>
        <dbReference type="ARBA" id="ARBA00022519"/>
    </source>
</evidence>
<evidence type="ECO:0000256" key="6">
    <source>
        <dbReference type="ARBA" id="ARBA00022989"/>
    </source>
</evidence>
<comment type="function">
    <text evidence="9">Part of the tripartite ATP-independent periplasmic (TRAP) transport system.</text>
</comment>
<proteinExistence type="inferred from homology"/>
<evidence type="ECO:0000313" key="12">
    <source>
        <dbReference type="EMBL" id="TWD84934.1"/>
    </source>
</evidence>
<dbReference type="AlphaFoldDB" id="A0A561C1J5"/>
<dbReference type="OrthoDB" id="9791324at2"/>
<comment type="similarity">
    <text evidence="8 9">Belongs to the TRAP transporter small permease family.</text>
</comment>
<evidence type="ECO:0000256" key="1">
    <source>
        <dbReference type="ARBA" id="ARBA00004429"/>
    </source>
</evidence>
<dbReference type="InterPro" id="IPR055348">
    <property type="entry name" value="DctQ"/>
</dbReference>
<dbReference type="Proteomes" id="UP000319722">
    <property type="component" value="Unassembled WGS sequence"/>
</dbReference>
<dbReference type="GO" id="GO:0005886">
    <property type="term" value="C:plasma membrane"/>
    <property type="evidence" value="ECO:0007669"/>
    <property type="project" value="UniProtKB-SubCell"/>
</dbReference>
<protein>
    <recommendedName>
        <fullName evidence="9">TRAP transporter small permease protein</fullName>
    </recommendedName>
</protein>
<evidence type="ECO:0000256" key="8">
    <source>
        <dbReference type="ARBA" id="ARBA00038436"/>
    </source>
</evidence>
<evidence type="ECO:0000256" key="9">
    <source>
        <dbReference type="RuleBase" id="RU369079"/>
    </source>
</evidence>
<dbReference type="InterPro" id="IPR007387">
    <property type="entry name" value="TRAP_DctQ"/>
</dbReference>
<sequence>MTRIFSWYCRGLEGLMALMLALMVAMVFGNVVLRYGFNSGITVSEEVSRWLFVWMTFLGAIVAVREHGHLGTDMLISKLPTWGKKLCLVVAHGLMLFASYLLLTGSWQQTLINWDVSAPTTGASVGIFYFVGVVFGVSAIVFLLYDLWLALSGKLSDAELVMVHESEEQGDIDRINAELARRDAEEEARTRQGSGNDTRGR</sequence>
<dbReference type="RefSeq" id="WP_145744612.1">
    <property type="nucleotide sequence ID" value="NZ_VIVL01000006.1"/>
</dbReference>
<evidence type="ECO:0000256" key="2">
    <source>
        <dbReference type="ARBA" id="ARBA00022448"/>
    </source>
</evidence>
<comment type="caution">
    <text evidence="12">The sequence shown here is derived from an EMBL/GenBank/DDBJ whole genome shotgun (WGS) entry which is preliminary data.</text>
</comment>
<feature type="transmembrane region" description="Helical" evidence="9">
    <location>
        <begin position="12"/>
        <end position="35"/>
    </location>
</feature>
<feature type="compositionally biased region" description="Polar residues" evidence="10">
    <location>
        <begin position="192"/>
        <end position="201"/>
    </location>
</feature>
<feature type="transmembrane region" description="Helical" evidence="9">
    <location>
        <begin position="47"/>
        <end position="65"/>
    </location>
</feature>
<feature type="region of interest" description="Disordered" evidence="10">
    <location>
        <begin position="182"/>
        <end position="201"/>
    </location>
</feature>
<reference evidence="12 13" key="1">
    <citation type="submission" date="2019-06" db="EMBL/GenBank/DDBJ databases">
        <title>Sorghum-associated microbial communities from plants grown in Nebraska, USA.</title>
        <authorList>
            <person name="Schachtman D."/>
        </authorList>
    </citation>
    <scope>NUCLEOTIDE SEQUENCE [LARGE SCALE GENOMIC DNA]</scope>
    <source>
        <strain evidence="12 13">T529</strain>
    </source>
</reference>
<comment type="subunit">
    <text evidence="9">The complex comprises the extracytoplasmic solute receptor protein and the two transmembrane proteins.</text>
</comment>
<keyword evidence="2 9" id="KW-0813">Transport</keyword>
<feature type="domain" description="Tripartite ATP-independent periplasmic transporters DctQ component" evidence="11">
    <location>
        <begin position="23"/>
        <end position="151"/>
    </location>
</feature>
<dbReference type="PANTHER" id="PTHR35011">
    <property type="entry name" value="2,3-DIKETO-L-GULONATE TRAP TRANSPORTER SMALL PERMEASE PROTEIN YIAM"/>
    <property type="match status" value="1"/>
</dbReference>
<keyword evidence="6 9" id="KW-1133">Transmembrane helix</keyword>
<gene>
    <name evidence="12" type="ORF">FB547_10616</name>
</gene>
<evidence type="ECO:0000256" key="10">
    <source>
        <dbReference type="SAM" id="MobiDB-lite"/>
    </source>
</evidence>
<dbReference type="GO" id="GO:0015740">
    <property type="term" value="P:C4-dicarboxylate transport"/>
    <property type="evidence" value="ECO:0007669"/>
    <property type="project" value="TreeGrafter"/>
</dbReference>
<evidence type="ECO:0000256" key="5">
    <source>
        <dbReference type="ARBA" id="ARBA00022692"/>
    </source>
</evidence>
<comment type="subcellular location">
    <subcellularLocation>
        <location evidence="1 9">Cell inner membrane</location>
        <topology evidence="1 9">Multi-pass membrane protein</topology>
    </subcellularLocation>
</comment>
<dbReference type="PANTHER" id="PTHR35011:SF2">
    <property type="entry name" value="2,3-DIKETO-L-GULONATE TRAP TRANSPORTER SMALL PERMEASE PROTEIN YIAM"/>
    <property type="match status" value="1"/>
</dbReference>